<evidence type="ECO:0000313" key="7">
    <source>
        <dbReference type="EMBL" id="MBT0770812.1"/>
    </source>
</evidence>
<accession>A0ABS5TI89</accession>
<comment type="function">
    <text evidence="6">Removes the formyl group from the N-terminal Met of newly synthesized proteins. Requires at least a dipeptide for an efficient rate of reaction. N-terminal L-methionine is a prerequisite for activity but the enzyme has broad specificity at other positions.</text>
</comment>
<reference evidence="7 8" key="1">
    <citation type="submission" date="2021-05" db="EMBL/GenBank/DDBJ databases">
        <title>Kineosporia and Streptomyces sp. nov. two new marine actinobacteria isolated from Coral.</title>
        <authorList>
            <person name="Buangrab K."/>
            <person name="Sutthacheep M."/>
            <person name="Yeemin T."/>
            <person name="Harunari E."/>
            <person name="Igarashi Y."/>
            <person name="Kanchanasin P."/>
            <person name="Tanasupawat S."/>
            <person name="Phongsopitanun W."/>
        </authorList>
    </citation>
    <scope>NUCLEOTIDE SEQUENCE [LARGE SCALE GENOMIC DNA]</scope>
    <source>
        <strain evidence="7 8">J2-2</strain>
    </source>
</reference>
<organism evidence="7 8">
    <name type="scientific">Kineosporia corallincola</name>
    <dbReference type="NCBI Taxonomy" id="2835133"/>
    <lineage>
        <taxon>Bacteria</taxon>
        <taxon>Bacillati</taxon>
        <taxon>Actinomycetota</taxon>
        <taxon>Actinomycetes</taxon>
        <taxon>Kineosporiales</taxon>
        <taxon>Kineosporiaceae</taxon>
        <taxon>Kineosporia</taxon>
    </lineage>
</organism>
<dbReference type="EMBL" id="JAHBAY010000007">
    <property type="protein sequence ID" value="MBT0770812.1"/>
    <property type="molecule type" value="Genomic_DNA"/>
</dbReference>
<dbReference type="PIRSF" id="PIRSF004749">
    <property type="entry name" value="Pep_def"/>
    <property type="match status" value="1"/>
</dbReference>
<name>A0ABS5TI89_9ACTN</name>
<evidence type="ECO:0000256" key="4">
    <source>
        <dbReference type="ARBA" id="ARBA00022917"/>
    </source>
</evidence>
<dbReference type="Proteomes" id="UP001197247">
    <property type="component" value="Unassembled WGS sequence"/>
</dbReference>
<gene>
    <name evidence="6 7" type="primary">def</name>
    <name evidence="7" type="ORF">KIH74_17850</name>
</gene>
<dbReference type="CDD" id="cd00487">
    <property type="entry name" value="Pep_deformylase"/>
    <property type="match status" value="1"/>
</dbReference>
<keyword evidence="8" id="KW-1185">Reference proteome</keyword>
<feature type="binding site" evidence="6">
    <location>
        <position position="101"/>
    </location>
    <ligand>
        <name>Fe cation</name>
        <dbReference type="ChEBI" id="CHEBI:24875"/>
    </ligand>
</feature>
<comment type="catalytic activity">
    <reaction evidence="6">
        <text>N-terminal N-formyl-L-methionyl-[peptide] + H2O = N-terminal L-methionyl-[peptide] + formate</text>
        <dbReference type="Rhea" id="RHEA:24420"/>
        <dbReference type="Rhea" id="RHEA-COMP:10639"/>
        <dbReference type="Rhea" id="RHEA-COMP:10640"/>
        <dbReference type="ChEBI" id="CHEBI:15377"/>
        <dbReference type="ChEBI" id="CHEBI:15740"/>
        <dbReference type="ChEBI" id="CHEBI:49298"/>
        <dbReference type="ChEBI" id="CHEBI:64731"/>
        <dbReference type="EC" id="3.5.1.88"/>
    </reaction>
</comment>
<dbReference type="Pfam" id="PF01327">
    <property type="entry name" value="Pep_deformylase"/>
    <property type="match status" value="1"/>
</dbReference>
<dbReference type="EC" id="3.5.1.88" evidence="6"/>
<comment type="similarity">
    <text evidence="1 6">Belongs to the polypeptide deformylase family.</text>
</comment>
<dbReference type="HAMAP" id="MF_00163">
    <property type="entry name" value="Pep_deformylase"/>
    <property type="match status" value="1"/>
</dbReference>
<keyword evidence="2 6" id="KW-0479">Metal-binding</keyword>
<evidence type="ECO:0000256" key="6">
    <source>
        <dbReference type="HAMAP-Rule" id="MF_00163"/>
    </source>
</evidence>
<dbReference type="NCBIfam" id="TIGR00079">
    <property type="entry name" value="pept_deformyl"/>
    <property type="match status" value="1"/>
</dbReference>
<dbReference type="PANTHER" id="PTHR10458:SF2">
    <property type="entry name" value="PEPTIDE DEFORMYLASE, MITOCHONDRIAL"/>
    <property type="match status" value="1"/>
</dbReference>
<evidence type="ECO:0000256" key="3">
    <source>
        <dbReference type="ARBA" id="ARBA00022801"/>
    </source>
</evidence>
<dbReference type="GO" id="GO:0042586">
    <property type="term" value="F:peptide deformylase activity"/>
    <property type="evidence" value="ECO:0007669"/>
    <property type="project" value="UniProtKB-EC"/>
</dbReference>
<keyword evidence="4 6" id="KW-0648">Protein biosynthesis</keyword>
<evidence type="ECO:0000256" key="5">
    <source>
        <dbReference type="ARBA" id="ARBA00023004"/>
    </source>
</evidence>
<dbReference type="PANTHER" id="PTHR10458">
    <property type="entry name" value="PEPTIDE DEFORMYLASE"/>
    <property type="match status" value="1"/>
</dbReference>
<protein>
    <recommendedName>
        <fullName evidence="6">Peptide deformylase</fullName>
        <shortName evidence="6">PDF</shortName>
        <ecNumber evidence="6">3.5.1.88</ecNumber>
    </recommendedName>
    <alternativeName>
        <fullName evidence="6">Polypeptide deformylase</fullName>
    </alternativeName>
</protein>
<evidence type="ECO:0000256" key="2">
    <source>
        <dbReference type="ARBA" id="ARBA00022723"/>
    </source>
</evidence>
<dbReference type="SUPFAM" id="SSF56420">
    <property type="entry name" value="Peptide deformylase"/>
    <property type="match status" value="1"/>
</dbReference>
<sequence>MGPVAKRKTKRAPQAAPIRQLGDPVLRTQADPVTVFDESLAATVELMFASMYEAHGVGLAANQIGLSHALFVMDCEGVVAVVANPRLTFVSEETATGAEGCLSVSGHNFPTARAVRATVVGQDVTGAPVEITGEGEVARCLQHETDHLIGKVYLDRLSGDVRRRARQEVETVA</sequence>
<comment type="caution">
    <text evidence="7">The sequence shown here is derived from an EMBL/GenBank/DDBJ whole genome shotgun (WGS) entry which is preliminary data.</text>
</comment>
<comment type="cofactor">
    <cofactor evidence="6">
        <name>Fe(2+)</name>
        <dbReference type="ChEBI" id="CHEBI:29033"/>
    </cofactor>
    <text evidence="6">Binds 1 Fe(2+) ion.</text>
</comment>
<feature type="active site" evidence="6">
    <location>
        <position position="144"/>
    </location>
</feature>
<evidence type="ECO:0000313" key="8">
    <source>
        <dbReference type="Proteomes" id="UP001197247"/>
    </source>
</evidence>
<dbReference type="InterPro" id="IPR023635">
    <property type="entry name" value="Peptide_deformylase"/>
</dbReference>
<dbReference type="NCBIfam" id="NF001159">
    <property type="entry name" value="PRK00150.1-3"/>
    <property type="match status" value="1"/>
</dbReference>
<feature type="binding site" evidence="6">
    <location>
        <position position="147"/>
    </location>
    <ligand>
        <name>Fe cation</name>
        <dbReference type="ChEBI" id="CHEBI:24875"/>
    </ligand>
</feature>
<dbReference type="PRINTS" id="PR01576">
    <property type="entry name" value="PDEFORMYLASE"/>
</dbReference>
<feature type="binding site" evidence="6">
    <location>
        <position position="143"/>
    </location>
    <ligand>
        <name>Fe cation</name>
        <dbReference type="ChEBI" id="CHEBI:24875"/>
    </ligand>
</feature>
<dbReference type="Gene3D" id="3.90.45.10">
    <property type="entry name" value="Peptide deformylase"/>
    <property type="match status" value="1"/>
</dbReference>
<dbReference type="InterPro" id="IPR036821">
    <property type="entry name" value="Peptide_deformylase_sf"/>
</dbReference>
<keyword evidence="5 6" id="KW-0408">Iron</keyword>
<proteinExistence type="inferred from homology"/>
<evidence type="ECO:0000256" key="1">
    <source>
        <dbReference type="ARBA" id="ARBA00010759"/>
    </source>
</evidence>
<keyword evidence="3 6" id="KW-0378">Hydrolase</keyword>